<evidence type="ECO:0000313" key="5">
    <source>
        <dbReference type="EMBL" id="CAH1774301.1"/>
    </source>
</evidence>
<feature type="binding site" evidence="3">
    <location>
        <position position="36"/>
    </location>
    <ligand>
        <name>a divalent metal cation</name>
        <dbReference type="ChEBI" id="CHEBI:60240"/>
        <label>1</label>
    </ligand>
</feature>
<feature type="non-terminal residue" evidence="5">
    <location>
        <position position="358"/>
    </location>
</feature>
<feature type="binding site" evidence="3">
    <location>
        <position position="177"/>
    </location>
    <ligand>
        <name>a divalent metal cation</name>
        <dbReference type="ChEBI" id="CHEBI:60240"/>
        <label>2</label>
    </ligand>
</feature>
<proteinExistence type="inferred from homology"/>
<evidence type="ECO:0000256" key="4">
    <source>
        <dbReference type="PROSITE-ProRule" id="PRU00679"/>
    </source>
</evidence>
<dbReference type="Proteomes" id="UP000749559">
    <property type="component" value="Unassembled WGS sequence"/>
</dbReference>
<keyword evidence="6" id="KW-1185">Reference proteome</keyword>
<feature type="binding site" evidence="3">
    <location>
        <position position="306"/>
    </location>
    <ligand>
        <name>a divalent metal cation</name>
        <dbReference type="ChEBI" id="CHEBI:60240"/>
        <label>1</label>
    </ligand>
</feature>
<dbReference type="AlphaFoldDB" id="A0A8S4N1Z2"/>
<evidence type="ECO:0000256" key="2">
    <source>
        <dbReference type="ARBA" id="ARBA00022801"/>
    </source>
</evidence>
<dbReference type="InterPro" id="IPR032466">
    <property type="entry name" value="Metal_Hydrolase"/>
</dbReference>
<dbReference type="PANTHER" id="PTHR10819">
    <property type="entry name" value="PHOSPHOTRIESTERASE-RELATED"/>
    <property type="match status" value="1"/>
</dbReference>
<dbReference type="GO" id="GO:0016787">
    <property type="term" value="F:hydrolase activity"/>
    <property type="evidence" value="ECO:0007669"/>
    <property type="project" value="UniProtKB-KW"/>
</dbReference>
<dbReference type="CDD" id="cd00530">
    <property type="entry name" value="PTE"/>
    <property type="match status" value="1"/>
</dbReference>
<keyword evidence="1 3" id="KW-0479">Metal-binding</keyword>
<feature type="binding site" evidence="3">
    <location>
        <position position="209"/>
    </location>
    <ligand>
        <name>a divalent metal cation</name>
        <dbReference type="ChEBI" id="CHEBI:60240"/>
        <label>2</label>
    </ligand>
</feature>
<protein>
    <recommendedName>
        <fullName evidence="7">Parathion hydrolase-related protein</fullName>
    </recommendedName>
</protein>
<name>A0A8S4N1Z2_OWEFU</name>
<dbReference type="PROSITE" id="PS51347">
    <property type="entry name" value="PHOSPHOTRIESTERASE_2"/>
    <property type="match status" value="1"/>
</dbReference>
<evidence type="ECO:0000256" key="1">
    <source>
        <dbReference type="ARBA" id="ARBA00022723"/>
    </source>
</evidence>
<evidence type="ECO:0008006" key="7">
    <source>
        <dbReference type="Google" id="ProtNLM"/>
    </source>
</evidence>
<evidence type="ECO:0000313" key="6">
    <source>
        <dbReference type="Proteomes" id="UP000749559"/>
    </source>
</evidence>
<dbReference type="PANTHER" id="PTHR10819:SF3">
    <property type="entry name" value="PHOSPHOTRIESTERASE-RELATED PROTEIN"/>
    <property type="match status" value="1"/>
</dbReference>
<dbReference type="Gene3D" id="3.20.20.140">
    <property type="entry name" value="Metal-dependent hydrolases"/>
    <property type="match status" value="1"/>
</dbReference>
<reference evidence="5" key="1">
    <citation type="submission" date="2022-03" db="EMBL/GenBank/DDBJ databases">
        <authorList>
            <person name="Martin C."/>
        </authorList>
    </citation>
    <scope>NUCLEOTIDE SEQUENCE</scope>
</reference>
<gene>
    <name evidence="5" type="ORF">OFUS_LOCUS1791</name>
</gene>
<dbReference type="InterPro" id="IPR001559">
    <property type="entry name" value="Phosphotriesterase"/>
</dbReference>
<dbReference type="EMBL" id="CAIIXF020000001">
    <property type="protein sequence ID" value="CAH1774301.1"/>
    <property type="molecule type" value="Genomic_DNA"/>
</dbReference>
<dbReference type="GO" id="GO:0008270">
    <property type="term" value="F:zinc ion binding"/>
    <property type="evidence" value="ECO:0007669"/>
    <property type="project" value="InterPro"/>
</dbReference>
<feature type="binding site" evidence="3">
    <location>
        <position position="177"/>
    </location>
    <ligand>
        <name>a divalent metal cation</name>
        <dbReference type="ChEBI" id="CHEBI:60240"/>
        <label>1</label>
    </ligand>
</feature>
<feature type="binding site" evidence="3">
    <location>
        <position position="238"/>
    </location>
    <ligand>
        <name>a divalent metal cation</name>
        <dbReference type="ChEBI" id="CHEBI:60240"/>
        <label>2</label>
    </ligand>
</feature>
<comment type="cofactor">
    <cofactor evidence="3">
        <name>a divalent metal cation</name>
        <dbReference type="ChEBI" id="CHEBI:60240"/>
    </cofactor>
    <text evidence="3">Binds 2 divalent metal cations per subunit.</text>
</comment>
<dbReference type="Pfam" id="PF02126">
    <property type="entry name" value="PTE"/>
    <property type="match status" value="1"/>
</dbReference>
<comment type="caution">
    <text evidence="5">The sequence shown here is derived from an EMBL/GenBank/DDBJ whole genome shotgun (WGS) entry which is preliminary data.</text>
</comment>
<sequence length="358" mass="40241">ACDLFAINKMSSKGKVQTVTGWVEPSELGITMTHEHLSMTFEVAHVPAMERDKDLTDLPLTIENLWWIRQYPYSHPRNLFLNEEKQAVLEEMHLYKKNGGGCMVDNTTIGIDRDVPFLKKVADETGLKVICGAGYYVGAAHAKTTDSATEDEIYEKIVHDITVGTDGTEIKCGIIGEIGCSWPLQDREKKVLRAAARAQIQTGCPVIIHPGRNDDAPEEIAEILKDAGGDLSNTVMSHLDRTIHTDAKLLEFAKTGCYLEYDLFGIEVGLYQPNPDVYCCNDGERIRRIQLLIKEGYLDKILVAHDIHTKHRLMKYGGHGYSHILYNVVPMMKHAGVTQEQLDQILIHNPKTWLAFKK</sequence>
<feature type="binding site" evidence="3">
    <location>
        <position position="34"/>
    </location>
    <ligand>
        <name>a divalent metal cation</name>
        <dbReference type="ChEBI" id="CHEBI:60240"/>
        <label>1</label>
    </ligand>
</feature>
<evidence type="ECO:0000256" key="3">
    <source>
        <dbReference type="PIRSR" id="PIRSR601559-52"/>
    </source>
</evidence>
<dbReference type="SUPFAM" id="SSF51556">
    <property type="entry name" value="Metallo-dependent hydrolases"/>
    <property type="match status" value="1"/>
</dbReference>
<comment type="similarity">
    <text evidence="4">Belongs to the metallo-dependent hydrolases superfamily. Phosphotriesterase family.</text>
</comment>
<dbReference type="OrthoDB" id="9998343at2759"/>
<comment type="caution">
    <text evidence="4">Lacks conserved residue(s) required for the propagation of feature annotation.</text>
</comment>
<organism evidence="5 6">
    <name type="scientific">Owenia fusiformis</name>
    <name type="common">Polychaete worm</name>
    <dbReference type="NCBI Taxonomy" id="6347"/>
    <lineage>
        <taxon>Eukaryota</taxon>
        <taxon>Metazoa</taxon>
        <taxon>Spiralia</taxon>
        <taxon>Lophotrochozoa</taxon>
        <taxon>Annelida</taxon>
        <taxon>Polychaeta</taxon>
        <taxon>Sedentaria</taxon>
        <taxon>Canalipalpata</taxon>
        <taxon>Sabellida</taxon>
        <taxon>Oweniida</taxon>
        <taxon>Oweniidae</taxon>
        <taxon>Owenia</taxon>
    </lineage>
</organism>
<accession>A0A8S4N1Z2</accession>
<keyword evidence="2" id="KW-0378">Hydrolase</keyword>